<dbReference type="Gene3D" id="2.130.10.10">
    <property type="entry name" value="YVTN repeat-like/Quinoprotein amine dehydrogenase"/>
    <property type="match status" value="1"/>
</dbReference>
<reference evidence="2 3" key="1">
    <citation type="submission" date="2017-09" db="EMBL/GenBank/DDBJ databases">
        <title>Depth-based differentiation of microbial function through sediment-hosted aquifers and enrichment of novel symbionts in the deep terrestrial subsurface.</title>
        <authorList>
            <person name="Probst A.J."/>
            <person name="Ladd B."/>
            <person name="Jarett J.K."/>
            <person name="Geller-Mcgrath D.E."/>
            <person name="Sieber C.M."/>
            <person name="Emerson J.B."/>
            <person name="Anantharaman K."/>
            <person name="Thomas B.C."/>
            <person name="Malmstrom R."/>
            <person name="Stieglmeier M."/>
            <person name="Klingl A."/>
            <person name="Woyke T."/>
            <person name="Ryan C.M."/>
            <person name="Banfield J.F."/>
        </authorList>
    </citation>
    <scope>NUCLEOTIDE SEQUENCE [LARGE SCALE GENOMIC DNA]</scope>
    <source>
        <strain evidence="2">CG17_big_fil_post_rev_8_21_14_2_50_48_46</strain>
    </source>
</reference>
<dbReference type="SMART" id="SM00564">
    <property type="entry name" value="PQQ"/>
    <property type="match status" value="3"/>
</dbReference>
<keyword evidence="1" id="KW-0732">Signal</keyword>
<dbReference type="InterPro" id="IPR015943">
    <property type="entry name" value="WD40/YVTN_repeat-like_dom_sf"/>
</dbReference>
<gene>
    <name evidence="2" type="ORF">COW36_21965</name>
</gene>
<feature type="signal peptide" evidence="1">
    <location>
        <begin position="1"/>
        <end position="18"/>
    </location>
</feature>
<feature type="chain" id="PRO_5014992984" evidence="1">
    <location>
        <begin position="19"/>
        <end position="837"/>
    </location>
</feature>
<dbReference type="EMBL" id="PFFQ01000061">
    <property type="protein sequence ID" value="PIW14285.1"/>
    <property type="molecule type" value="Genomic_DNA"/>
</dbReference>
<proteinExistence type="predicted"/>
<dbReference type="InterPro" id="IPR011047">
    <property type="entry name" value="Quinoprotein_ADH-like_sf"/>
</dbReference>
<organism evidence="2 3">
    <name type="scientific">bacterium (Candidatus Blackallbacteria) CG17_big_fil_post_rev_8_21_14_2_50_48_46</name>
    <dbReference type="NCBI Taxonomy" id="2014261"/>
    <lineage>
        <taxon>Bacteria</taxon>
        <taxon>Candidatus Blackallbacteria</taxon>
    </lineage>
</organism>
<protein>
    <submittedName>
        <fullName evidence="2">Uncharacterized protein</fullName>
    </submittedName>
</protein>
<accession>A0A2M7FY80</accession>
<evidence type="ECO:0000313" key="3">
    <source>
        <dbReference type="Proteomes" id="UP000231019"/>
    </source>
</evidence>
<dbReference type="Proteomes" id="UP000231019">
    <property type="component" value="Unassembled WGS sequence"/>
</dbReference>
<evidence type="ECO:0000256" key="1">
    <source>
        <dbReference type="SAM" id="SignalP"/>
    </source>
</evidence>
<dbReference type="InterPro" id="IPR018391">
    <property type="entry name" value="PQQ_b-propeller_rpt"/>
</dbReference>
<comment type="caution">
    <text evidence="2">The sequence shown here is derived from an EMBL/GenBank/DDBJ whole genome shotgun (WGS) entry which is preliminary data.</text>
</comment>
<sequence length="837" mass="88851">MQSTALIAFSLSVSLAVAGCVASNPELLQQKPLVPTSSVSQTVSGPLPQARPLPQSLYRYDWTTDRILGAQGFRTQAFVDSVKPAMSDPAIEQQVKEATSSGGLTSDFAKNLPGSDNSEYLPNTPVVIGTDAYYLTSSLSSTNVFALNDNGSKIWDLSLHDNGGRFIGTSAGLGAAGGVNTLYALSSTGRLYAINAATGLVRSFVDIIGEEFEFSSPFVISGATDNIYVAGSKQGRIYKYTFNGTSFTQSYSPKVVSSSNTGKFKASPVVTGAGKHIYIGSEEGKFYKIREDNGAIVSTLDLTTLPRSTGCQVSASVAVDATLDVGIVSCGSFLYKVRLNDASNTTNLSLAAQSPLLEIRELAAFKPSRVLGPNTVNRTLPSTNLLREPLPTDTTFSIDQRFGFKSGDFLRIITRDGLSLYGTLDQVTVEGAVTLKESKLFPLPSPTPNPATLLGGESVSVVNLAVRPTPLPSPSATPSPTPSPTAAGADQVFQFKIGNPEGLAEGDSIIFTNLPNTPVATLCSSTNASCDKDATGTNRHKGIEVALDDDGKVVTDSSKFVYQLTVPDPGGTLKAAVQAKLHTDKFVPFEKITNRVMGVTNSTIDFELGSVAEFATGQIVRVTHNNTSLRGRFEYGVVASVDTTNRRIKLTSALTDAPGAGDKVDIMEPNTATYGRVLPTQAYSNGNILSSPVLRGNGQHVYLQHGNVLFELDYSSDTKFKEESNYLVLQAARIDQSNLSFTALSRSVPLVLSNDKLLTVDSDPSGKTGIFLNRALLPLNANLERLNDVFPISAPNAAGELPKRAETRPVPLGAASNFVVMGGGNGIVYKLHKDMAW</sequence>
<dbReference type="AlphaFoldDB" id="A0A2M7FY80"/>
<name>A0A2M7FY80_9BACT</name>
<dbReference type="SUPFAM" id="SSF50998">
    <property type="entry name" value="Quinoprotein alcohol dehydrogenase-like"/>
    <property type="match status" value="1"/>
</dbReference>
<evidence type="ECO:0000313" key="2">
    <source>
        <dbReference type="EMBL" id="PIW14285.1"/>
    </source>
</evidence>